<dbReference type="Pfam" id="PF08808">
    <property type="entry name" value="RES"/>
    <property type="match status" value="1"/>
</dbReference>
<gene>
    <name evidence="2" type="ordered locus">Mmol_1458</name>
</gene>
<dbReference type="AlphaFoldDB" id="C6WWR3"/>
<reference evidence="2 3" key="2">
    <citation type="journal article" date="2011" name="J. Bacteriol.">
        <title>Genomes of three methylotrophs from a single niche uncover genetic and metabolic divergence of Methylophilaceae.</title>
        <authorList>
            <person name="Lapidus A."/>
            <person name="Clum A."/>
            <person name="Labutti K."/>
            <person name="Kaluzhnaya M.G."/>
            <person name="Lim S."/>
            <person name="Beck D.A."/>
            <person name="Glavina Del Rio T."/>
            <person name="Nolan M."/>
            <person name="Mavromatis K."/>
            <person name="Huntemann M."/>
            <person name="Lucas S."/>
            <person name="Lidstrom M.E."/>
            <person name="Ivanova N."/>
            <person name="Chistoserdova L."/>
        </authorList>
    </citation>
    <scope>NUCLEOTIDE SEQUENCE [LARGE SCALE GENOMIC DNA]</scope>
    <source>
        <strain evidence="3">JLW8 / ATCC BAA-1282 / DSM 17540</strain>
    </source>
</reference>
<organism evidence="2 3">
    <name type="scientific">Methylotenera mobilis (strain JLW8 / ATCC BAA-1282 / DSM 17540)</name>
    <dbReference type="NCBI Taxonomy" id="583345"/>
    <lineage>
        <taxon>Bacteria</taxon>
        <taxon>Pseudomonadati</taxon>
        <taxon>Pseudomonadota</taxon>
        <taxon>Betaproteobacteria</taxon>
        <taxon>Nitrosomonadales</taxon>
        <taxon>Methylophilaceae</taxon>
        <taxon>Methylotenera</taxon>
    </lineage>
</organism>
<feature type="domain" description="RES" evidence="1">
    <location>
        <begin position="200"/>
        <end position="357"/>
    </location>
</feature>
<evidence type="ECO:0000259" key="1">
    <source>
        <dbReference type="SMART" id="SM00953"/>
    </source>
</evidence>
<evidence type="ECO:0000313" key="2">
    <source>
        <dbReference type="EMBL" id="ACT48362.1"/>
    </source>
</evidence>
<dbReference type="KEGG" id="mmb:Mmol_1458"/>
<dbReference type="HOGENOM" id="CLU_042379_0_1_4"/>
<name>C6WWR3_METML</name>
<dbReference type="eggNOG" id="ENOG502Z9NV">
    <property type="taxonomic scope" value="Bacteria"/>
</dbReference>
<evidence type="ECO:0000313" key="3">
    <source>
        <dbReference type="Proteomes" id="UP000002742"/>
    </source>
</evidence>
<accession>C6WWR3</accession>
<dbReference type="OrthoDB" id="648213at2"/>
<dbReference type="EMBL" id="CP001672">
    <property type="protein sequence ID" value="ACT48362.1"/>
    <property type="molecule type" value="Genomic_DNA"/>
</dbReference>
<keyword evidence="3" id="KW-1185">Reference proteome</keyword>
<reference evidence="3" key="1">
    <citation type="submission" date="2009-07" db="EMBL/GenBank/DDBJ databases">
        <title>Complete sequence of Methylotenera mobilis JLW8.</title>
        <authorList>
            <consortium name="US DOE Joint Genome Institute"/>
            <person name="Lucas S."/>
            <person name="Copeland A."/>
            <person name="Lapidus A."/>
            <person name="Glavina del Rio T."/>
            <person name="Tice H."/>
            <person name="Bruce D."/>
            <person name="Goodwin L."/>
            <person name="Pitluck S."/>
            <person name="LaButti K.M."/>
            <person name="Clum A."/>
            <person name="Larimer F."/>
            <person name="Land M."/>
            <person name="Hauser L."/>
            <person name="Kyrpides N."/>
            <person name="Mikhailova N."/>
            <person name="Kayluzhnaya M."/>
            <person name="Chistoserdova L."/>
        </authorList>
    </citation>
    <scope>NUCLEOTIDE SEQUENCE [LARGE SCALE GENOMIC DNA]</scope>
    <source>
        <strain evidence="3">JLW8 / ATCC BAA-1282 / DSM 17540</strain>
    </source>
</reference>
<dbReference type="Proteomes" id="UP000002742">
    <property type="component" value="Chromosome"/>
</dbReference>
<dbReference type="SMART" id="SM00953">
    <property type="entry name" value="RES"/>
    <property type="match status" value="1"/>
</dbReference>
<protein>
    <submittedName>
        <fullName evidence="2">RES domain protein</fullName>
    </submittedName>
</protein>
<sequence length="426" mass="48653">MICIHCVSPEPLKKFFIGQAIQTCKYCGEDAIAIESSLFFDGILKLIDENTATEDDLSPYEYGMLYECGAEDISIATLDVVLAEWISLDNEPYFNDLYEYAPRKYKVNLSNIDRHYFGDDGMLEKNFYEERWEKFIDDIRHSHRFFNPNAKEFLDSVFAFLSIDNLLKPECVRTILKGTPLYRARSASTYEEIKKIADDPASQLGPTPKDRASNQRMTPNGISALYCALERETCLSEIRSITGDNVVSVAMTPTNELRLLDLTKLELVEPPQLTLLDNGYRNALHLKTFISTLVKKMSKPKGRNDDLSYLSTQVVFEYLRLRFGGQVNGLVFPSVQTGEQGTNVVFFPEVSIVSAKNFRNESKHISVKTEKHEEEPFEDGAMLYCLPNSLRFHKVKAIETKAHEYTHIGELFISDLNRKRLGISEH</sequence>
<dbReference type="InterPro" id="IPR014914">
    <property type="entry name" value="RES_dom"/>
</dbReference>
<proteinExistence type="predicted"/>